<evidence type="ECO:0000259" key="7">
    <source>
        <dbReference type="Pfam" id="PF02771"/>
    </source>
</evidence>
<keyword evidence="5" id="KW-0560">Oxidoreductase</keyword>
<dbReference type="InterPro" id="IPR036250">
    <property type="entry name" value="AcylCo_DH-like_C"/>
</dbReference>
<dbReference type="GO" id="GO:0003995">
    <property type="term" value="F:acyl-CoA dehydrogenase activity"/>
    <property type="evidence" value="ECO:0007669"/>
    <property type="project" value="TreeGrafter"/>
</dbReference>
<dbReference type="Proteomes" id="UP000297948">
    <property type="component" value="Unassembled WGS sequence"/>
</dbReference>
<evidence type="ECO:0000313" key="9">
    <source>
        <dbReference type="Proteomes" id="UP000297948"/>
    </source>
</evidence>
<accession>A0A4Z0FTZ5</accession>
<dbReference type="GO" id="GO:0050660">
    <property type="term" value="F:flavin adenine dinucleotide binding"/>
    <property type="evidence" value="ECO:0007669"/>
    <property type="project" value="InterPro"/>
</dbReference>
<dbReference type="OrthoDB" id="8677713at2"/>
<dbReference type="RefSeq" id="WP_135342411.1">
    <property type="nucleotide sequence ID" value="NZ_JBHLTX010000036.1"/>
</dbReference>
<reference evidence="8 9" key="1">
    <citation type="submission" date="2019-03" db="EMBL/GenBank/DDBJ databases">
        <authorList>
            <person name="Gonzalez-Pimentel J.L."/>
        </authorList>
    </citation>
    <scope>NUCLEOTIDE SEQUENCE [LARGE SCALE GENOMIC DNA]</scope>
    <source>
        <strain evidence="8 9">JCM 31289</strain>
    </source>
</reference>
<dbReference type="PANTHER" id="PTHR43884:SF20">
    <property type="entry name" value="ACYL-COA DEHYDROGENASE FADE28"/>
    <property type="match status" value="1"/>
</dbReference>
<dbReference type="InterPro" id="IPR046373">
    <property type="entry name" value="Acyl-CoA_Oxase/DH_mid-dom_sf"/>
</dbReference>
<evidence type="ECO:0000256" key="4">
    <source>
        <dbReference type="ARBA" id="ARBA00022827"/>
    </source>
</evidence>
<proteinExistence type="inferred from homology"/>
<dbReference type="Gene3D" id="1.10.540.10">
    <property type="entry name" value="Acyl-CoA dehydrogenase/oxidase, N-terminal domain"/>
    <property type="match status" value="1"/>
</dbReference>
<evidence type="ECO:0000256" key="5">
    <source>
        <dbReference type="ARBA" id="ARBA00023002"/>
    </source>
</evidence>
<name>A0A4Z0FTZ5_9ACTN</name>
<dbReference type="InterPro" id="IPR009100">
    <property type="entry name" value="AcylCoA_DH/oxidase_NM_dom_sf"/>
</dbReference>
<organism evidence="8 9">
    <name type="scientific">Streptomyces palmae</name>
    <dbReference type="NCBI Taxonomy" id="1701085"/>
    <lineage>
        <taxon>Bacteria</taxon>
        <taxon>Bacillati</taxon>
        <taxon>Actinomycetota</taxon>
        <taxon>Actinomycetes</taxon>
        <taxon>Kitasatosporales</taxon>
        <taxon>Streptomycetaceae</taxon>
        <taxon>Streptomyces</taxon>
    </lineage>
</organism>
<dbReference type="SUPFAM" id="SSF47203">
    <property type="entry name" value="Acyl-CoA dehydrogenase C-terminal domain-like"/>
    <property type="match status" value="1"/>
</dbReference>
<feature type="domain" description="Acyl-CoA dehydrogenase/oxidase N-terminal" evidence="7">
    <location>
        <begin position="6"/>
        <end position="119"/>
    </location>
</feature>
<evidence type="ECO:0000256" key="1">
    <source>
        <dbReference type="ARBA" id="ARBA00001974"/>
    </source>
</evidence>
<sequence>MDAAFTQEQVEMRRTLRAALTTHRGPDQVKAATRGHLGYDGVLWRRLARELGLPGLTVAREHGGAGCGPVELALACEELGRALLPSPFLAGTVLAAPLLTALGTPVQRTALLPRLAAGELTATLVVPGRVLSAVLGLTGPCPAEWAGGGRAGGIQARRTPDGWRLYGEADQVLDGHSAELLLVAARSGGYTRGRTLLFLVPASAPGLVRTRHTALDETRPQGRVELRDTPAELLGAYTGTDRGAAGLAVGASGAAERGAPRGVSAGVPEASEQDVAPVLAGLAAPLGVALAAEAVGAAEQALARTVGHVRTRKQFGRVIGSFQAVRHRLADLYVELAAARSAVYYAAWAGGATASGLALAQAGQALRAVAGQAIQLHGGIGFTWEHDAHLFFKRAASDELLFGPGHRLRGWAAERAGLFVPTEDPLGVVAV</sequence>
<keyword evidence="9" id="KW-1185">Reference proteome</keyword>
<evidence type="ECO:0000256" key="2">
    <source>
        <dbReference type="ARBA" id="ARBA00009347"/>
    </source>
</evidence>
<keyword evidence="4" id="KW-0274">FAD</keyword>
<feature type="domain" description="Acyl-CoA dehydrogenase/oxidase C-terminal" evidence="6">
    <location>
        <begin position="289"/>
        <end position="415"/>
    </location>
</feature>
<evidence type="ECO:0000313" key="8">
    <source>
        <dbReference type="EMBL" id="TGA85475.1"/>
    </source>
</evidence>
<protein>
    <submittedName>
        <fullName evidence="8">Acyl-CoA dehydrogenase</fullName>
    </submittedName>
</protein>
<dbReference type="Gene3D" id="1.20.140.10">
    <property type="entry name" value="Butyryl-CoA Dehydrogenase, subunit A, domain 3"/>
    <property type="match status" value="1"/>
</dbReference>
<gene>
    <name evidence="8" type="ORF">E4099_30910</name>
</gene>
<dbReference type="Pfam" id="PF02771">
    <property type="entry name" value="Acyl-CoA_dh_N"/>
    <property type="match status" value="1"/>
</dbReference>
<dbReference type="Pfam" id="PF00441">
    <property type="entry name" value="Acyl-CoA_dh_1"/>
    <property type="match status" value="1"/>
</dbReference>
<dbReference type="SUPFAM" id="SSF56645">
    <property type="entry name" value="Acyl-CoA dehydrogenase NM domain-like"/>
    <property type="match status" value="1"/>
</dbReference>
<dbReference type="InterPro" id="IPR037069">
    <property type="entry name" value="AcylCoA_DH/ox_N_sf"/>
</dbReference>
<evidence type="ECO:0000259" key="6">
    <source>
        <dbReference type="Pfam" id="PF00441"/>
    </source>
</evidence>
<comment type="cofactor">
    <cofactor evidence="1">
        <name>FAD</name>
        <dbReference type="ChEBI" id="CHEBI:57692"/>
    </cofactor>
</comment>
<keyword evidence="3" id="KW-0285">Flavoprotein</keyword>
<dbReference type="InterPro" id="IPR009075">
    <property type="entry name" value="AcylCo_DH/oxidase_C"/>
</dbReference>
<dbReference type="Gene3D" id="2.40.110.10">
    <property type="entry name" value="Butyryl-CoA Dehydrogenase, subunit A, domain 2"/>
    <property type="match status" value="1"/>
</dbReference>
<evidence type="ECO:0000256" key="3">
    <source>
        <dbReference type="ARBA" id="ARBA00022630"/>
    </source>
</evidence>
<comment type="caution">
    <text evidence="8">The sequence shown here is derived from an EMBL/GenBank/DDBJ whole genome shotgun (WGS) entry which is preliminary data.</text>
</comment>
<dbReference type="InterPro" id="IPR013786">
    <property type="entry name" value="AcylCoA_DH/ox_N"/>
</dbReference>
<dbReference type="PANTHER" id="PTHR43884">
    <property type="entry name" value="ACYL-COA DEHYDROGENASE"/>
    <property type="match status" value="1"/>
</dbReference>
<dbReference type="CDD" id="cd00567">
    <property type="entry name" value="ACAD"/>
    <property type="match status" value="1"/>
</dbReference>
<dbReference type="EMBL" id="SRID01000562">
    <property type="protein sequence ID" value="TGA85475.1"/>
    <property type="molecule type" value="Genomic_DNA"/>
</dbReference>
<dbReference type="AlphaFoldDB" id="A0A4Z0FTZ5"/>
<comment type="similarity">
    <text evidence="2">Belongs to the acyl-CoA dehydrogenase family.</text>
</comment>